<evidence type="ECO:0000256" key="2">
    <source>
        <dbReference type="ARBA" id="ARBA00007837"/>
    </source>
</evidence>
<dbReference type="VEuPathDB" id="FungiDB:HZS61_004793"/>
<feature type="domain" description="Pyruvate phosphate dikinase AMP/ATP-binding" evidence="9">
    <location>
        <begin position="3"/>
        <end position="91"/>
    </location>
</feature>
<evidence type="ECO:0000256" key="1">
    <source>
        <dbReference type="ARBA" id="ARBA00001946"/>
    </source>
</evidence>
<evidence type="ECO:0000313" key="11">
    <source>
        <dbReference type="Proteomes" id="UP000219369"/>
    </source>
</evidence>
<dbReference type="VEuPathDB" id="FungiDB:FOXG_06959"/>
<dbReference type="PANTHER" id="PTHR43030">
    <property type="entry name" value="PHOSPHOENOLPYRUVATE SYNTHASE"/>
    <property type="match status" value="1"/>
</dbReference>
<comment type="similarity">
    <text evidence="2">Belongs to the PEP-utilizing enzyme family.</text>
</comment>
<dbReference type="EMBL" id="FMJY01000001">
    <property type="protein sequence ID" value="SCO76779.1"/>
    <property type="molecule type" value="Genomic_DNA"/>
</dbReference>
<evidence type="ECO:0000256" key="8">
    <source>
        <dbReference type="ARBA" id="ARBA00022842"/>
    </source>
</evidence>
<dbReference type="Pfam" id="PF01326">
    <property type="entry name" value="PPDK_N"/>
    <property type="match status" value="1"/>
</dbReference>
<evidence type="ECO:0000256" key="4">
    <source>
        <dbReference type="ARBA" id="ARBA00022723"/>
    </source>
</evidence>
<keyword evidence="7" id="KW-0067">ATP-binding</keyword>
<name>A0A2H3SNR3_FUSOX</name>
<evidence type="ECO:0000256" key="7">
    <source>
        <dbReference type="ARBA" id="ARBA00022840"/>
    </source>
</evidence>
<organism evidence="10 11">
    <name type="scientific">Fusarium oxysporum</name>
    <name type="common">Fusarium vascular wilt</name>
    <dbReference type="NCBI Taxonomy" id="5507"/>
    <lineage>
        <taxon>Eukaryota</taxon>
        <taxon>Fungi</taxon>
        <taxon>Dikarya</taxon>
        <taxon>Ascomycota</taxon>
        <taxon>Pezizomycotina</taxon>
        <taxon>Sordariomycetes</taxon>
        <taxon>Hypocreomycetidae</taxon>
        <taxon>Hypocreales</taxon>
        <taxon>Nectriaceae</taxon>
        <taxon>Fusarium</taxon>
        <taxon>Fusarium oxysporum species complex</taxon>
    </lineage>
</organism>
<dbReference type="Proteomes" id="UP000219369">
    <property type="component" value="Unassembled WGS sequence"/>
</dbReference>
<dbReference type="InterPro" id="IPR006319">
    <property type="entry name" value="PEP_synth"/>
</dbReference>
<dbReference type="VEuPathDB" id="FungiDB:FOIG_09734"/>
<gene>
    <name evidence="10" type="ORF">FRV6_00991</name>
</gene>
<evidence type="ECO:0000256" key="3">
    <source>
        <dbReference type="ARBA" id="ARBA00022679"/>
    </source>
</evidence>
<dbReference type="PANTHER" id="PTHR43030:SF1">
    <property type="entry name" value="PHOSPHOENOLPYRUVATE SYNTHASE"/>
    <property type="match status" value="1"/>
</dbReference>
<keyword evidence="4" id="KW-0479">Metal-binding</keyword>
<evidence type="ECO:0000259" key="9">
    <source>
        <dbReference type="Pfam" id="PF01326"/>
    </source>
</evidence>
<proteinExistence type="inferred from homology"/>
<evidence type="ECO:0000313" key="10">
    <source>
        <dbReference type="EMBL" id="SCO76779.1"/>
    </source>
</evidence>
<keyword evidence="6" id="KW-0418">Kinase</keyword>
<dbReference type="VEuPathDB" id="FungiDB:FOZG_15974"/>
<accession>A0A2H3SNR3</accession>
<evidence type="ECO:0000256" key="5">
    <source>
        <dbReference type="ARBA" id="ARBA00022741"/>
    </source>
</evidence>
<keyword evidence="3" id="KW-0808">Transferase</keyword>
<comment type="cofactor">
    <cofactor evidence="1">
        <name>Mg(2+)</name>
        <dbReference type="ChEBI" id="CHEBI:18420"/>
    </cofactor>
</comment>
<dbReference type="InterPro" id="IPR002192">
    <property type="entry name" value="PPDK_AMP/ATP-bd"/>
</dbReference>
<keyword evidence="5" id="KW-0547">Nucleotide-binding</keyword>
<dbReference type="OrthoDB" id="6123450at2759"/>
<dbReference type="VEuPathDB" id="FungiDB:FOC4_g10003905"/>
<reference evidence="11" key="1">
    <citation type="submission" date="2016-09" db="EMBL/GenBank/DDBJ databases">
        <authorList>
            <person name="Guldener U."/>
        </authorList>
    </citation>
    <scope>NUCLEOTIDE SEQUENCE [LARGE SCALE GENOMIC DNA]</scope>
    <source>
        <strain evidence="11">V64-1</strain>
    </source>
</reference>
<dbReference type="Gene3D" id="3.30.470.20">
    <property type="entry name" value="ATP-grasp fold, B domain"/>
    <property type="match status" value="1"/>
</dbReference>
<dbReference type="VEuPathDB" id="FungiDB:FOC1_g10004137"/>
<sequence>MSEKKRGEKEIKMVYGDYYTLTRNVPTSKAEQAAFVLNDAEILQLACWGCTIEEHYGCPMDMEWAKDGITGELFIIQGNRTISRIVTENDQHPYQILSR</sequence>
<dbReference type="GO" id="GO:0005524">
    <property type="term" value="F:ATP binding"/>
    <property type="evidence" value="ECO:0007669"/>
    <property type="project" value="UniProtKB-KW"/>
</dbReference>
<dbReference type="GO" id="GO:0008986">
    <property type="term" value="F:pyruvate, water dikinase activity"/>
    <property type="evidence" value="ECO:0007669"/>
    <property type="project" value="InterPro"/>
</dbReference>
<dbReference type="VEuPathDB" id="FungiDB:FOMG_17653"/>
<evidence type="ECO:0000256" key="6">
    <source>
        <dbReference type="ARBA" id="ARBA00022777"/>
    </source>
</evidence>
<dbReference type="AlphaFoldDB" id="A0A2H3SNR3"/>
<dbReference type="GO" id="GO:0046872">
    <property type="term" value="F:metal ion binding"/>
    <property type="evidence" value="ECO:0007669"/>
    <property type="project" value="UniProtKB-KW"/>
</dbReference>
<dbReference type="SUPFAM" id="SSF56059">
    <property type="entry name" value="Glutathione synthetase ATP-binding domain-like"/>
    <property type="match status" value="1"/>
</dbReference>
<protein>
    <recommendedName>
        <fullName evidence="9">Pyruvate phosphate dikinase AMP/ATP-binding domain-containing protein</fullName>
    </recommendedName>
</protein>
<keyword evidence="8" id="KW-0460">Magnesium</keyword>